<dbReference type="InParanoid" id="A0A3G9JS12"/>
<name>A0A3G9JS12_9FIRM</name>
<dbReference type="Proteomes" id="UP000268059">
    <property type="component" value="Chromosome"/>
</dbReference>
<protein>
    <recommendedName>
        <fullName evidence="3">Rpn family recombination-promoting nuclease/putative transposase</fullName>
    </recommendedName>
</protein>
<evidence type="ECO:0000313" key="1">
    <source>
        <dbReference type="EMBL" id="BBH27168.1"/>
    </source>
</evidence>
<dbReference type="AlphaFoldDB" id="A0A3G9JS12"/>
<dbReference type="OrthoDB" id="8480773at2"/>
<sequence>MKPKKQGQEQAMFNYLDANAKKIIKNVDVLSLILGSLVEDFKEMDEGQLKAYLTPIQNNVKNFSPQVQMQSTELFIGKNKCILDTLFAFNKGKQGALLVDIEMQSTNDYYMELRNVQYCTAVLAQSRFKKNRMDKLFVIWINMAPPHKDEGIIMVSAQARFDPQHQRYVKRRGLRKCPTSIIVNLYDIRKPRIDAIKSEKLDLIAVLSTIFSVTIDYKEKDAILKARGFHYDEKMRKEMEDMESWSRYIFNSMKPMMFEDAKKEVREQAWAEGMAEGMAEGREKGRKVGLKEGREVGLKEGRKVGLKEGREVGLKEGRAEGRLEGAMLLKKVNHLLAKGMSDEEILTSLPNVTVDFVKYARESYEEDHQL</sequence>
<dbReference type="EMBL" id="AP019309">
    <property type="protein sequence ID" value="BBH27168.1"/>
    <property type="molecule type" value="Genomic_DNA"/>
</dbReference>
<keyword evidence="2" id="KW-1185">Reference proteome</keyword>
<organism evidence="1 2">
    <name type="scientific">Intestinibaculum porci</name>
    <dbReference type="NCBI Taxonomy" id="2487118"/>
    <lineage>
        <taxon>Bacteria</taxon>
        <taxon>Bacillati</taxon>
        <taxon>Bacillota</taxon>
        <taxon>Erysipelotrichia</taxon>
        <taxon>Erysipelotrichales</taxon>
        <taxon>Erysipelotrichaceae</taxon>
        <taxon>Intestinibaculum</taxon>
    </lineage>
</organism>
<accession>A0A3G9JS12</accession>
<gene>
    <name evidence="1" type="ORF">SG0102_21020</name>
</gene>
<proteinExistence type="predicted"/>
<reference evidence="1 2" key="1">
    <citation type="submission" date="2018-11" db="EMBL/GenBank/DDBJ databases">
        <title>Novel Erysipelotrichaceae bacterium isolated from small intestine of a swine.</title>
        <authorList>
            <person name="Kim J.S."/>
            <person name="Choe H."/>
            <person name="Lee Y.R."/>
            <person name="Kim K.M."/>
            <person name="Park D.S."/>
        </authorList>
    </citation>
    <scope>NUCLEOTIDE SEQUENCE [LARGE SCALE GENOMIC DNA]</scope>
    <source>
        <strain evidence="1 2">SG0102</strain>
    </source>
</reference>
<evidence type="ECO:0008006" key="3">
    <source>
        <dbReference type="Google" id="ProtNLM"/>
    </source>
</evidence>
<dbReference type="KEGG" id="ebm:SG0102_21020"/>
<evidence type="ECO:0000313" key="2">
    <source>
        <dbReference type="Proteomes" id="UP000268059"/>
    </source>
</evidence>
<dbReference type="RefSeq" id="WP_125119919.1">
    <property type="nucleotide sequence ID" value="NZ_AP019309.1"/>
</dbReference>